<dbReference type="InterPro" id="IPR017521">
    <property type="entry name" value="Sugar_tfrase_PEP-CTERM_Stp1"/>
</dbReference>
<gene>
    <name evidence="1" type="ORF">CDO81_03215</name>
</gene>
<protein>
    <submittedName>
        <fullName evidence="1">Sugar transferase</fullName>
    </submittedName>
</protein>
<dbReference type="OrthoDB" id="9807209at2"/>
<dbReference type="PANTHER" id="PTHR12526:SF600">
    <property type="entry name" value="GLYCOSYL TRANSFERASE GROUP 1"/>
    <property type="match status" value="1"/>
</dbReference>
<organism evidence="1 2">
    <name type="scientific">Roseateles puraquae</name>
    <dbReference type="NCBI Taxonomy" id="431059"/>
    <lineage>
        <taxon>Bacteria</taxon>
        <taxon>Pseudomonadati</taxon>
        <taxon>Pseudomonadota</taxon>
        <taxon>Betaproteobacteria</taxon>
        <taxon>Burkholderiales</taxon>
        <taxon>Sphaerotilaceae</taxon>
        <taxon>Roseateles</taxon>
    </lineage>
</organism>
<name>A0A254NC04_9BURK</name>
<evidence type="ECO:0000313" key="1">
    <source>
        <dbReference type="EMBL" id="OWR05486.1"/>
    </source>
</evidence>
<dbReference type="CDD" id="cd03801">
    <property type="entry name" value="GT4_PimA-like"/>
    <property type="match status" value="1"/>
</dbReference>
<comment type="caution">
    <text evidence="1">The sequence shown here is derived from an EMBL/GenBank/DDBJ whole genome shotgun (WGS) entry which is preliminary data.</text>
</comment>
<keyword evidence="1" id="KW-0808">Transferase</keyword>
<dbReference type="SUPFAM" id="SSF53756">
    <property type="entry name" value="UDP-Glycosyltransferase/glycogen phosphorylase"/>
    <property type="match status" value="1"/>
</dbReference>
<dbReference type="Gene3D" id="3.40.50.2000">
    <property type="entry name" value="Glycogen Phosphorylase B"/>
    <property type="match status" value="2"/>
</dbReference>
<dbReference type="GO" id="GO:0016757">
    <property type="term" value="F:glycosyltransferase activity"/>
    <property type="evidence" value="ECO:0007669"/>
    <property type="project" value="TreeGrafter"/>
</dbReference>
<sequence length="397" mass="43652">MKILYLVHRLPYPPNKGDKVRSYHLLRHLAARHEVHLGTFIDDPDDEQHLSRVQALCKSLHVARLNPRAAKLMSLRGLLSGEALSLPYYRDAGLQAWVNRTAQQVRFDAVVVFSGVMAQYTGQLAGVKTLVDFVDVDSAKWRDYAPEHRWPMSWLYRREFGKLLGFERAVAARAACSFFVTDNEVALFRSLGADHDVKLAALGNGVDADFFTPDASRASPFTAGELPLVFTGAMDYWPNVDAVSWFVRDILPALRERFPALRFHIVGRSPTPAVQSLAGDAVNVTGTVPDVRPYLQHAAAVVAPLRLARGIQNKILEAMAMARPVVAAGSCVRAISPSPLAGLVAAESEHDYVERLSPWLHDAAEAARAGEAARAHVLKACSWEAHLAGLDHYLEAA</sequence>
<dbReference type="PANTHER" id="PTHR12526">
    <property type="entry name" value="GLYCOSYLTRANSFERASE"/>
    <property type="match status" value="1"/>
</dbReference>
<dbReference type="Proteomes" id="UP000197446">
    <property type="component" value="Unassembled WGS sequence"/>
</dbReference>
<dbReference type="RefSeq" id="WP_088481694.1">
    <property type="nucleotide sequence ID" value="NZ_NISI01000001.1"/>
</dbReference>
<accession>A0A254NC04</accession>
<dbReference type="AlphaFoldDB" id="A0A254NC04"/>
<keyword evidence="2" id="KW-1185">Reference proteome</keyword>
<evidence type="ECO:0000313" key="2">
    <source>
        <dbReference type="Proteomes" id="UP000197446"/>
    </source>
</evidence>
<dbReference type="Pfam" id="PF13692">
    <property type="entry name" value="Glyco_trans_1_4"/>
    <property type="match status" value="1"/>
</dbReference>
<reference evidence="1 2" key="1">
    <citation type="journal article" date="2007" name="Int. J. Syst. Evol. Microbiol.">
        <title>Description of Pelomonas aquatica sp. nov. and Pelomonas puraquae sp. nov., isolated from industrial and haemodialysis water.</title>
        <authorList>
            <person name="Gomila M."/>
            <person name="Bowien B."/>
            <person name="Falsen E."/>
            <person name="Moore E.R."/>
            <person name="Lalucat J."/>
        </authorList>
    </citation>
    <scope>NUCLEOTIDE SEQUENCE [LARGE SCALE GENOMIC DNA]</scope>
    <source>
        <strain evidence="1 2">CCUG 52769</strain>
    </source>
</reference>
<dbReference type="EMBL" id="NISI01000001">
    <property type="protein sequence ID" value="OWR05486.1"/>
    <property type="molecule type" value="Genomic_DNA"/>
</dbReference>
<dbReference type="NCBIfam" id="TIGR03087">
    <property type="entry name" value="stp1"/>
    <property type="match status" value="1"/>
</dbReference>
<proteinExistence type="predicted"/>